<organism evidence="1 2">
    <name type="scientific">Poseidonocella pacifica</name>
    <dbReference type="NCBI Taxonomy" id="871651"/>
    <lineage>
        <taxon>Bacteria</taxon>
        <taxon>Pseudomonadati</taxon>
        <taxon>Pseudomonadota</taxon>
        <taxon>Alphaproteobacteria</taxon>
        <taxon>Rhodobacterales</taxon>
        <taxon>Roseobacteraceae</taxon>
        <taxon>Poseidonocella</taxon>
    </lineage>
</organism>
<dbReference type="AlphaFoldDB" id="A0A1I0X3E0"/>
<dbReference type="Proteomes" id="UP000198796">
    <property type="component" value="Unassembled WGS sequence"/>
</dbReference>
<proteinExistence type="predicted"/>
<accession>A0A1I0X3E0</accession>
<keyword evidence="2" id="KW-1185">Reference proteome</keyword>
<protein>
    <submittedName>
        <fullName evidence="1">Uncharacterized protein</fullName>
    </submittedName>
</protein>
<gene>
    <name evidence="1" type="ORF">SAMN05421688_1834</name>
</gene>
<name>A0A1I0X3E0_9RHOB</name>
<evidence type="ECO:0000313" key="1">
    <source>
        <dbReference type="EMBL" id="SFA95505.1"/>
    </source>
</evidence>
<evidence type="ECO:0000313" key="2">
    <source>
        <dbReference type="Proteomes" id="UP000198796"/>
    </source>
</evidence>
<dbReference type="EMBL" id="FOJU01000003">
    <property type="protein sequence ID" value="SFA95505.1"/>
    <property type="molecule type" value="Genomic_DNA"/>
</dbReference>
<reference evidence="1 2" key="1">
    <citation type="submission" date="2016-10" db="EMBL/GenBank/DDBJ databases">
        <authorList>
            <person name="de Groot N.N."/>
        </authorList>
    </citation>
    <scope>NUCLEOTIDE SEQUENCE [LARGE SCALE GENOMIC DNA]</scope>
    <source>
        <strain evidence="1 2">DSM 29316</strain>
    </source>
</reference>
<sequence length="191" mass="21675">MTCMEISSLNEQIMMKRIFILFFLLSSCMASDETGYEIAFAETSIEVVQKICGVPETLNIYPFTPEVRGEIDKRYTFFFGKSVEGRTLIFIGGFEDGCLRYVLSESLVVYSVYGLTSLLVDIPVFYGFPPLQSWLSRKREAGGNLDEYLILSSRIFNYEPPVRRELIFGPKGLEVGAARLGQQRSIVISER</sequence>